<dbReference type="PANTHER" id="PTHR48207:SF3">
    <property type="entry name" value="SUCCINATE--HYDROXYMETHYLGLUTARATE COA-TRANSFERASE"/>
    <property type="match status" value="1"/>
</dbReference>
<dbReference type="InterPro" id="IPR023606">
    <property type="entry name" value="CoA-Trfase_III_dom_1_sf"/>
</dbReference>
<evidence type="ECO:0000313" key="2">
    <source>
        <dbReference type="EMBL" id="SOY67362.1"/>
    </source>
</evidence>
<dbReference type="EMBL" id="OFSP01000038">
    <property type="protein sequence ID" value="SOY67362.1"/>
    <property type="molecule type" value="Genomic_DNA"/>
</dbReference>
<sequence length="411" mass="44424">MTKRILEGIKVLDLTRFFSGPQCTLFLAGLGAEVIKIDDPGVGDPTAFSPPFAGPQGVSFDKRSPHDMGIAYLKRARSKKSTTLNLKSAEGQELFMRMARNADVVVENFSAGVANRLGIGYDVLREVNPALVYCSLTGYGSTGPARNLKAYDLMVQAAVGLMSITGHPDAGPTKAGSPLSDAIAGLFAAFGVVGALNYRQRTGHGQSVDVSMADCLLSLILDEPLDCYRELGLSFQQGNRIMRFSPFNAYKSADGWVTLGTANNDDWGTLLDLMGRSDLKDDPDIMSVAWRLSNNAVVDEIVSTWTATLPTAEIEQQMRSAKIPCSPVRTIDEVLAWDQTVARNMAVSLWNPLAKAAMNVKGAAFPLRFGHADVGYDAPAPVPGAHTEEVLREMAGVDAVEFQRLREHRII</sequence>
<dbReference type="InterPro" id="IPR044855">
    <property type="entry name" value="CoA-Trfase_III_dom3_sf"/>
</dbReference>
<protein>
    <recommendedName>
        <fullName evidence="4">Formyl-CoA transferase</fullName>
    </recommendedName>
</protein>
<dbReference type="Pfam" id="PF02515">
    <property type="entry name" value="CoA_transf_3"/>
    <property type="match status" value="1"/>
</dbReference>
<dbReference type="PANTHER" id="PTHR48207">
    <property type="entry name" value="SUCCINATE--HYDROXYMETHYLGLUTARATE COA-TRANSFERASE"/>
    <property type="match status" value="1"/>
</dbReference>
<dbReference type="SUPFAM" id="SSF89796">
    <property type="entry name" value="CoA-transferase family III (CaiB/BaiF)"/>
    <property type="match status" value="1"/>
</dbReference>
<dbReference type="AlphaFoldDB" id="A0A975XDR9"/>
<dbReference type="Proteomes" id="UP000256297">
    <property type="component" value="Chromosome CBM2589_a"/>
</dbReference>
<dbReference type="InterPro" id="IPR050483">
    <property type="entry name" value="CoA-transferase_III_domain"/>
</dbReference>
<evidence type="ECO:0000256" key="1">
    <source>
        <dbReference type="ARBA" id="ARBA00022679"/>
    </source>
</evidence>
<dbReference type="Gene3D" id="3.40.50.10540">
    <property type="entry name" value="Crotonobetainyl-coa:carnitine coa-transferase, domain 1"/>
    <property type="match status" value="1"/>
</dbReference>
<evidence type="ECO:0008006" key="4">
    <source>
        <dbReference type="Google" id="ProtNLM"/>
    </source>
</evidence>
<name>A0A975XDR9_9BURK</name>
<evidence type="ECO:0000313" key="3">
    <source>
        <dbReference type="Proteomes" id="UP000256297"/>
    </source>
</evidence>
<reference evidence="2 3" key="1">
    <citation type="submission" date="2018-01" db="EMBL/GenBank/DDBJ databases">
        <authorList>
            <person name="Clerissi C."/>
        </authorList>
    </citation>
    <scope>NUCLEOTIDE SEQUENCE [LARGE SCALE GENOMIC DNA]</scope>
    <source>
        <strain evidence="2">Cupriavidus taiwanensis STM 3521</strain>
    </source>
</reference>
<comment type="caution">
    <text evidence="2">The sequence shown here is derived from an EMBL/GenBank/DDBJ whole genome shotgun (WGS) entry which is preliminary data.</text>
</comment>
<accession>A0A975XDR9</accession>
<proteinExistence type="predicted"/>
<dbReference type="Gene3D" id="3.30.1540.10">
    <property type="entry name" value="formyl-coa transferase, domain 3"/>
    <property type="match status" value="1"/>
</dbReference>
<keyword evidence="1" id="KW-0808">Transferase</keyword>
<gene>
    <name evidence="2" type="ORF">CBM2589_A80057</name>
</gene>
<dbReference type="GO" id="GO:0008410">
    <property type="term" value="F:CoA-transferase activity"/>
    <property type="evidence" value="ECO:0007669"/>
    <property type="project" value="TreeGrafter"/>
</dbReference>
<dbReference type="InterPro" id="IPR003673">
    <property type="entry name" value="CoA-Trfase_fam_III"/>
</dbReference>
<organism evidence="2 3">
    <name type="scientific">Cupriavidus taiwanensis</name>
    <dbReference type="NCBI Taxonomy" id="164546"/>
    <lineage>
        <taxon>Bacteria</taxon>
        <taxon>Pseudomonadati</taxon>
        <taxon>Pseudomonadota</taxon>
        <taxon>Betaproteobacteria</taxon>
        <taxon>Burkholderiales</taxon>
        <taxon>Burkholderiaceae</taxon>
        <taxon>Cupriavidus</taxon>
    </lineage>
</organism>
<dbReference type="RefSeq" id="WP_116340497.1">
    <property type="nucleotide sequence ID" value="NZ_LT976857.1"/>
</dbReference>